<feature type="region of interest" description="Disordered" evidence="1">
    <location>
        <begin position="70"/>
        <end position="90"/>
    </location>
</feature>
<sequence>MPDVRKSEEQGRQFGKVPELVALVEVDQTLCQRFDGGLGNAGRFFGAVAYESGSDSRHRLPPLCGVSSHCQGRSRGRVSGVSESLSHDAR</sequence>
<dbReference type="Proteomes" id="UP000199341">
    <property type="component" value="Unassembled WGS sequence"/>
</dbReference>
<dbReference type="EMBL" id="FNIE01000001">
    <property type="protein sequence ID" value="SDM78204.1"/>
    <property type="molecule type" value="Genomic_DNA"/>
</dbReference>
<dbReference type="AlphaFoldDB" id="A0A1G9W113"/>
<organism evidence="2 3">
    <name type="scientific">Actinacidiphila guanduensis</name>
    <dbReference type="NCBI Taxonomy" id="310781"/>
    <lineage>
        <taxon>Bacteria</taxon>
        <taxon>Bacillati</taxon>
        <taxon>Actinomycetota</taxon>
        <taxon>Actinomycetes</taxon>
        <taxon>Kitasatosporales</taxon>
        <taxon>Streptomycetaceae</taxon>
        <taxon>Actinacidiphila</taxon>
    </lineage>
</organism>
<evidence type="ECO:0000256" key="1">
    <source>
        <dbReference type="SAM" id="MobiDB-lite"/>
    </source>
</evidence>
<reference evidence="2 3" key="1">
    <citation type="submission" date="2016-10" db="EMBL/GenBank/DDBJ databases">
        <authorList>
            <person name="de Groot N.N."/>
        </authorList>
    </citation>
    <scope>NUCLEOTIDE SEQUENCE [LARGE SCALE GENOMIC DNA]</scope>
    <source>
        <strain evidence="2 3">CGMCC 4.2022</strain>
    </source>
</reference>
<protein>
    <submittedName>
        <fullName evidence="2">Uncharacterized protein</fullName>
    </submittedName>
</protein>
<accession>A0A1G9W113</accession>
<evidence type="ECO:0000313" key="2">
    <source>
        <dbReference type="EMBL" id="SDM78204.1"/>
    </source>
</evidence>
<name>A0A1G9W113_9ACTN</name>
<gene>
    <name evidence="2" type="ORF">SAMN05216259_101476</name>
</gene>
<keyword evidence="3" id="KW-1185">Reference proteome</keyword>
<proteinExistence type="predicted"/>
<evidence type="ECO:0000313" key="3">
    <source>
        <dbReference type="Proteomes" id="UP000199341"/>
    </source>
</evidence>